<dbReference type="SUPFAM" id="SSF54427">
    <property type="entry name" value="NTF2-like"/>
    <property type="match status" value="1"/>
</dbReference>
<reference evidence="1 2" key="1">
    <citation type="submission" date="2020-03" db="EMBL/GenBank/DDBJ databases">
        <title>Leucobacter sp. nov., isolated from beetles.</title>
        <authorList>
            <person name="Hyun D.-W."/>
            <person name="Bae J.-W."/>
        </authorList>
    </citation>
    <scope>NUCLEOTIDE SEQUENCE [LARGE SCALE GENOMIC DNA]</scope>
    <source>
        <strain evidence="1 2">HDW9C</strain>
    </source>
</reference>
<gene>
    <name evidence="1" type="ORF">G7068_14705</name>
</gene>
<evidence type="ECO:0000313" key="2">
    <source>
        <dbReference type="Proteomes" id="UP000502677"/>
    </source>
</evidence>
<dbReference type="InterPro" id="IPR032710">
    <property type="entry name" value="NTF2-like_dom_sf"/>
</dbReference>
<dbReference type="AlphaFoldDB" id="A0A6G7XIE3"/>
<dbReference type="InterPro" id="IPR039437">
    <property type="entry name" value="FrzH/put_lumazine-bd"/>
</dbReference>
<dbReference type="EMBL" id="CP049863">
    <property type="protein sequence ID" value="QIK64313.1"/>
    <property type="molecule type" value="Genomic_DNA"/>
</dbReference>
<protein>
    <submittedName>
        <fullName evidence="1">Nuclear transport factor 2 family protein</fullName>
    </submittedName>
</protein>
<name>A0A6G7XIE3_9MICO</name>
<accession>A0A6G7XIE3</accession>
<dbReference type="Pfam" id="PF12893">
    <property type="entry name" value="Lumazine_bd_2"/>
    <property type="match status" value="1"/>
</dbReference>
<evidence type="ECO:0000313" key="1">
    <source>
        <dbReference type="EMBL" id="QIK64313.1"/>
    </source>
</evidence>
<keyword evidence="2" id="KW-1185">Reference proteome</keyword>
<dbReference type="KEGG" id="lvi:G7068_14705"/>
<dbReference type="RefSeq" id="WP_166292646.1">
    <property type="nucleotide sequence ID" value="NZ_CP049863.1"/>
</dbReference>
<dbReference type="Proteomes" id="UP000502677">
    <property type="component" value="Chromosome"/>
</dbReference>
<organism evidence="1 2">
    <name type="scientific">Leucobacter viscericola</name>
    <dbReference type="NCBI Taxonomy" id="2714935"/>
    <lineage>
        <taxon>Bacteria</taxon>
        <taxon>Bacillati</taxon>
        <taxon>Actinomycetota</taxon>
        <taxon>Actinomycetes</taxon>
        <taxon>Micrococcales</taxon>
        <taxon>Microbacteriaceae</taxon>
        <taxon>Leucobacter</taxon>
    </lineage>
</organism>
<dbReference type="Gene3D" id="3.10.450.50">
    <property type="match status" value="1"/>
</dbReference>
<proteinExistence type="predicted"/>
<sequence>MTEEVRAAVQKYVDGCVAADPKAVRDAFDENATMWGYLGDDYVTMSGEEFAANVVGSAEPATGAYTANIHGIEITGNVASAILEEEQFLGANFRNHFGLLRRDGAWRIVSKVFTTV</sequence>